<reference evidence="1 2" key="1">
    <citation type="submission" date="2019-08" db="EMBL/GenBank/DDBJ databases">
        <title>Bradyrhizobium hipponensis sp. nov., a rhizobium isolated from a Lupinus angustifolius root nodule in Tunisia.</title>
        <authorList>
            <person name="Off K."/>
            <person name="Rejili M."/>
            <person name="Mars M."/>
            <person name="Brachmann A."/>
            <person name="Marin M."/>
        </authorList>
    </citation>
    <scope>NUCLEOTIDE SEQUENCE [LARGE SCALE GENOMIC DNA]</scope>
    <source>
        <strain evidence="2">aSej3</strain>
    </source>
</reference>
<dbReference type="Gene3D" id="3.30.2270.10">
    <property type="entry name" value="Folate-binding superfamily"/>
    <property type="match status" value="1"/>
</dbReference>
<comment type="caution">
    <text evidence="1">The sequence shown here is derived from an EMBL/GenBank/DDBJ whole genome shotgun (WGS) entry which is preliminary data.</text>
</comment>
<dbReference type="AlphaFoldDB" id="A0A5S4Y8U4"/>
<proteinExistence type="predicted"/>
<dbReference type="Pfam" id="PF04267">
    <property type="entry name" value="SoxD"/>
    <property type="match status" value="1"/>
</dbReference>
<evidence type="ECO:0000313" key="1">
    <source>
        <dbReference type="EMBL" id="TYO60826.1"/>
    </source>
</evidence>
<gene>
    <name evidence="1" type="ORF">FXV83_41690</name>
</gene>
<dbReference type="Proteomes" id="UP000324797">
    <property type="component" value="Unassembled WGS sequence"/>
</dbReference>
<dbReference type="InterPro" id="IPR038561">
    <property type="entry name" value="SoxD_sf"/>
</dbReference>
<organism evidence="1 2">
    <name type="scientific">Bradyrhizobium hipponense</name>
    <dbReference type="NCBI Taxonomy" id="2605638"/>
    <lineage>
        <taxon>Bacteria</taxon>
        <taxon>Pseudomonadati</taxon>
        <taxon>Pseudomonadota</taxon>
        <taxon>Alphaproteobacteria</taxon>
        <taxon>Hyphomicrobiales</taxon>
        <taxon>Nitrobacteraceae</taxon>
        <taxon>Bradyrhizobium</taxon>
    </lineage>
</organism>
<accession>A0A5S4Y8U4</accession>
<name>A0A5S4Y8U4_9BRAD</name>
<protein>
    <submittedName>
        <fullName evidence="1">Sarcosine oxidase subunit delta</fullName>
    </submittedName>
</protein>
<dbReference type="RefSeq" id="WP_148745803.1">
    <property type="nucleotide sequence ID" value="NZ_VSTH01000271.1"/>
</dbReference>
<dbReference type="EMBL" id="VSTH01000271">
    <property type="protein sequence ID" value="TYO60826.1"/>
    <property type="molecule type" value="Genomic_DNA"/>
</dbReference>
<evidence type="ECO:0000313" key="2">
    <source>
        <dbReference type="Proteomes" id="UP000324797"/>
    </source>
</evidence>
<dbReference type="GO" id="GO:0046653">
    <property type="term" value="P:tetrahydrofolate metabolic process"/>
    <property type="evidence" value="ECO:0007669"/>
    <property type="project" value="InterPro"/>
</dbReference>
<keyword evidence="2" id="KW-1185">Reference proteome</keyword>
<sequence>MRIACPHCGLRDVQEFVYLGDAAPQRPDGLAATEAAMFEYVYLRDNPRGLLEELWYHGVGCRAWLVVRRDTLTHAIEYVGLAKSRKAGAAA</sequence>
<dbReference type="InterPro" id="IPR006279">
    <property type="entry name" value="SoxD"/>
</dbReference>
<dbReference type="GO" id="GO:0008115">
    <property type="term" value="F:sarcosine oxidase activity"/>
    <property type="evidence" value="ECO:0007669"/>
    <property type="project" value="InterPro"/>
</dbReference>